<dbReference type="RefSeq" id="WP_377151335.1">
    <property type="nucleotide sequence ID" value="NZ_JBHSAF010000005.1"/>
</dbReference>
<feature type="transmembrane region" description="Helical" evidence="2">
    <location>
        <begin position="31"/>
        <end position="49"/>
    </location>
</feature>
<feature type="compositionally biased region" description="Acidic residues" evidence="1">
    <location>
        <begin position="145"/>
        <end position="154"/>
    </location>
</feature>
<protein>
    <submittedName>
        <fullName evidence="4">Uncharacterized protein</fullName>
    </submittedName>
</protein>
<evidence type="ECO:0000256" key="1">
    <source>
        <dbReference type="SAM" id="MobiDB-lite"/>
    </source>
</evidence>
<gene>
    <name evidence="4" type="ORF">ACFOSS_06405</name>
</gene>
<dbReference type="EMBL" id="JBHSAF010000005">
    <property type="protein sequence ID" value="MFC3913099.1"/>
    <property type="molecule type" value="Genomic_DNA"/>
</dbReference>
<feature type="signal peptide" evidence="3">
    <location>
        <begin position="1"/>
        <end position="21"/>
    </location>
</feature>
<evidence type="ECO:0000256" key="3">
    <source>
        <dbReference type="SAM" id="SignalP"/>
    </source>
</evidence>
<feature type="chain" id="PRO_5047263874" evidence="3">
    <location>
        <begin position="22"/>
        <end position="187"/>
    </location>
</feature>
<keyword evidence="2" id="KW-1133">Transmembrane helix</keyword>
<reference evidence="5" key="1">
    <citation type="journal article" date="2019" name="Int. J. Syst. Evol. Microbiol.">
        <title>The Global Catalogue of Microorganisms (GCM) 10K type strain sequencing project: providing services to taxonomists for standard genome sequencing and annotation.</title>
        <authorList>
            <consortium name="The Broad Institute Genomics Platform"/>
            <consortium name="The Broad Institute Genome Sequencing Center for Infectious Disease"/>
            <person name="Wu L."/>
            <person name="Ma J."/>
        </authorList>
    </citation>
    <scope>NUCLEOTIDE SEQUENCE [LARGE SCALE GENOMIC DNA]</scope>
    <source>
        <strain evidence="5">CCUG 54939</strain>
    </source>
</reference>
<feature type="region of interest" description="Disordered" evidence="1">
    <location>
        <begin position="130"/>
        <end position="165"/>
    </location>
</feature>
<proteinExistence type="predicted"/>
<sequence length="187" mass="21085">MTRVIKGCIALSLLWPGLASAMPLRDFIDTGFIGGGCMLFAAGLVMVVWPRMFRWGVIMFLLADALFLTRIFLRRDIVEFIEQQSHYAAMIDGMGRDAARFFTILAAVTIIALVLVLRAGLLAFFGSPSTGNARHPSRRHAGYPSDDEELEPEVDAVPVRDKKGRNKRFRVHDYLEQLESQQPMDRR</sequence>
<accession>A0ABV8CMC8</accession>
<dbReference type="Proteomes" id="UP001595692">
    <property type="component" value="Unassembled WGS sequence"/>
</dbReference>
<evidence type="ECO:0000313" key="5">
    <source>
        <dbReference type="Proteomes" id="UP001595692"/>
    </source>
</evidence>
<keyword evidence="5" id="KW-1185">Reference proteome</keyword>
<evidence type="ECO:0000313" key="4">
    <source>
        <dbReference type="EMBL" id="MFC3913099.1"/>
    </source>
</evidence>
<feature type="transmembrane region" description="Helical" evidence="2">
    <location>
        <begin position="101"/>
        <end position="125"/>
    </location>
</feature>
<organism evidence="4 5">
    <name type="scientific">Pseudaeromonas sharmana</name>
    <dbReference type="NCBI Taxonomy" id="328412"/>
    <lineage>
        <taxon>Bacteria</taxon>
        <taxon>Pseudomonadati</taxon>
        <taxon>Pseudomonadota</taxon>
        <taxon>Gammaproteobacteria</taxon>
        <taxon>Aeromonadales</taxon>
        <taxon>Aeromonadaceae</taxon>
        <taxon>Pseudaeromonas</taxon>
    </lineage>
</organism>
<keyword evidence="2" id="KW-0472">Membrane</keyword>
<keyword evidence="2" id="KW-0812">Transmembrane</keyword>
<comment type="caution">
    <text evidence="4">The sequence shown here is derived from an EMBL/GenBank/DDBJ whole genome shotgun (WGS) entry which is preliminary data.</text>
</comment>
<name>A0ABV8CMC8_9GAMM</name>
<keyword evidence="3" id="KW-0732">Signal</keyword>
<evidence type="ECO:0000256" key="2">
    <source>
        <dbReference type="SAM" id="Phobius"/>
    </source>
</evidence>